<dbReference type="Proteomes" id="UP001293254">
    <property type="component" value="Unassembled WGS sequence"/>
</dbReference>
<reference evidence="3" key="1">
    <citation type="submission" date="2020-06" db="EMBL/GenBank/DDBJ databases">
        <authorList>
            <person name="Li T."/>
            <person name="Hu X."/>
            <person name="Zhang T."/>
            <person name="Song X."/>
            <person name="Zhang H."/>
            <person name="Dai N."/>
            <person name="Sheng W."/>
            <person name="Hou X."/>
            <person name="Wei L."/>
        </authorList>
    </citation>
    <scope>NUCLEOTIDE SEQUENCE</scope>
    <source>
        <strain evidence="3">3651</strain>
        <tissue evidence="3">Leaf</tissue>
    </source>
</reference>
<evidence type="ECO:0000313" key="4">
    <source>
        <dbReference type="Proteomes" id="UP001293254"/>
    </source>
</evidence>
<dbReference type="GO" id="GO:0005654">
    <property type="term" value="C:nucleoplasm"/>
    <property type="evidence" value="ECO:0007669"/>
    <property type="project" value="TreeGrafter"/>
</dbReference>
<dbReference type="CDD" id="cd17039">
    <property type="entry name" value="Ubl_ubiquitin_like"/>
    <property type="match status" value="1"/>
</dbReference>
<dbReference type="InterPro" id="IPR029071">
    <property type="entry name" value="Ubiquitin-like_domsf"/>
</dbReference>
<proteinExistence type="predicted"/>
<dbReference type="AlphaFoldDB" id="A0AAE1YFE1"/>
<dbReference type="GO" id="GO:0043161">
    <property type="term" value="P:proteasome-mediated ubiquitin-dependent protein catabolic process"/>
    <property type="evidence" value="ECO:0007669"/>
    <property type="project" value="TreeGrafter"/>
</dbReference>
<dbReference type="PANTHER" id="PTHR10621:SF61">
    <property type="entry name" value="UBIQUITIN FAMILY PROTEIN"/>
    <property type="match status" value="1"/>
</dbReference>
<evidence type="ECO:0000313" key="3">
    <source>
        <dbReference type="EMBL" id="KAK4429165.1"/>
    </source>
</evidence>
<dbReference type="GO" id="GO:0005829">
    <property type="term" value="C:cytosol"/>
    <property type="evidence" value="ECO:0007669"/>
    <property type="project" value="TreeGrafter"/>
</dbReference>
<organism evidence="3 4">
    <name type="scientific">Sesamum alatum</name>
    <dbReference type="NCBI Taxonomy" id="300844"/>
    <lineage>
        <taxon>Eukaryota</taxon>
        <taxon>Viridiplantae</taxon>
        <taxon>Streptophyta</taxon>
        <taxon>Embryophyta</taxon>
        <taxon>Tracheophyta</taxon>
        <taxon>Spermatophyta</taxon>
        <taxon>Magnoliopsida</taxon>
        <taxon>eudicotyledons</taxon>
        <taxon>Gunneridae</taxon>
        <taxon>Pentapetalae</taxon>
        <taxon>asterids</taxon>
        <taxon>lamiids</taxon>
        <taxon>Lamiales</taxon>
        <taxon>Pedaliaceae</taxon>
        <taxon>Sesamum</taxon>
    </lineage>
</organism>
<feature type="region of interest" description="Disordered" evidence="1">
    <location>
        <begin position="85"/>
        <end position="119"/>
    </location>
</feature>
<dbReference type="EMBL" id="JACGWO010000004">
    <property type="protein sequence ID" value="KAK4429165.1"/>
    <property type="molecule type" value="Genomic_DNA"/>
</dbReference>
<dbReference type="GO" id="GO:0043130">
    <property type="term" value="F:ubiquitin binding"/>
    <property type="evidence" value="ECO:0007669"/>
    <property type="project" value="TreeGrafter"/>
</dbReference>
<name>A0AAE1YFE1_9LAMI</name>
<dbReference type="InterPro" id="IPR000626">
    <property type="entry name" value="Ubiquitin-like_dom"/>
</dbReference>
<dbReference type="SUPFAM" id="SSF54236">
    <property type="entry name" value="Ubiquitin-like"/>
    <property type="match status" value="1"/>
</dbReference>
<gene>
    <name evidence="3" type="ORF">Salat_1216700</name>
</gene>
<sequence length="119" mass="12907">MKLAVEIFTGPLFYVEVDDASTVGNLKKEIGTQENLPSHRLVLILNVDERSLLDNEDVSLKECGVEDGSHLYVLFEPLGNNVPSSPLTPQYAVANEPSTPSNVSYGHTDEPSASVDPSH</sequence>
<evidence type="ECO:0000259" key="2">
    <source>
        <dbReference type="PROSITE" id="PS50053"/>
    </source>
</evidence>
<dbReference type="PANTHER" id="PTHR10621">
    <property type="entry name" value="UV EXCISION REPAIR PROTEIN RAD23"/>
    <property type="match status" value="1"/>
</dbReference>
<evidence type="ECO:0000256" key="1">
    <source>
        <dbReference type="SAM" id="MobiDB-lite"/>
    </source>
</evidence>
<feature type="compositionally biased region" description="Polar residues" evidence="1">
    <location>
        <begin position="96"/>
        <end position="105"/>
    </location>
</feature>
<accession>A0AAE1YFE1</accession>
<dbReference type="GO" id="GO:0070628">
    <property type="term" value="F:proteasome binding"/>
    <property type="evidence" value="ECO:0007669"/>
    <property type="project" value="TreeGrafter"/>
</dbReference>
<dbReference type="Pfam" id="PF00240">
    <property type="entry name" value="ubiquitin"/>
    <property type="match status" value="1"/>
</dbReference>
<keyword evidence="4" id="KW-1185">Reference proteome</keyword>
<reference evidence="3" key="2">
    <citation type="journal article" date="2024" name="Plant">
        <title>Genomic evolution and insights into agronomic trait innovations of Sesamum species.</title>
        <authorList>
            <person name="Miao H."/>
            <person name="Wang L."/>
            <person name="Qu L."/>
            <person name="Liu H."/>
            <person name="Sun Y."/>
            <person name="Le M."/>
            <person name="Wang Q."/>
            <person name="Wei S."/>
            <person name="Zheng Y."/>
            <person name="Lin W."/>
            <person name="Duan Y."/>
            <person name="Cao H."/>
            <person name="Xiong S."/>
            <person name="Wang X."/>
            <person name="Wei L."/>
            <person name="Li C."/>
            <person name="Ma Q."/>
            <person name="Ju M."/>
            <person name="Zhao R."/>
            <person name="Li G."/>
            <person name="Mu C."/>
            <person name="Tian Q."/>
            <person name="Mei H."/>
            <person name="Zhang T."/>
            <person name="Gao T."/>
            <person name="Zhang H."/>
        </authorList>
    </citation>
    <scope>NUCLEOTIDE SEQUENCE</scope>
    <source>
        <strain evidence="3">3651</strain>
    </source>
</reference>
<dbReference type="PROSITE" id="PS50053">
    <property type="entry name" value="UBIQUITIN_2"/>
    <property type="match status" value="1"/>
</dbReference>
<feature type="domain" description="Ubiquitin-like" evidence="2">
    <location>
        <begin position="1"/>
        <end position="80"/>
    </location>
</feature>
<dbReference type="GO" id="GO:0031593">
    <property type="term" value="F:polyubiquitin modification-dependent protein binding"/>
    <property type="evidence" value="ECO:0007669"/>
    <property type="project" value="TreeGrafter"/>
</dbReference>
<protein>
    <recommendedName>
        <fullName evidence="2">Ubiquitin-like domain-containing protein</fullName>
    </recommendedName>
</protein>
<dbReference type="Gene3D" id="3.10.20.90">
    <property type="entry name" value="Phosphatidylinositol 3-kinase Catalytic Subunit, Chain A, domain 1"/>
    <property type="match status" value="1"/>
</dbReference>
<comment type="caution">
    <text evidence="3">The sequence shown here is derived from an EMBL/GenBank/DDBJ whole genome shotgun (WGS) entry which is preliminary data.</text>
</comment>